<dbReference type="AlphaFoldDB" id="A0A3B8WDF3"/>
<dbReference type="Proteomes" id="UP000261325">
    <property type="component" value="Unassembled WGS sequence"/>
</dbReference>
<organism evidence="1 2">
    <name type="scientific">Marinobacter nauticus</name>
    <name type="common">Marinobacter hydrocarbonoclasticus</name>
    <name type="synonym">Marinobacter aquaeolei</name>
    <dbReference type="NCBI Taxonomy" id="2743"/>
    <lineage>
        <taxon>Bacteria</taxon>
        <taxon>Pseudomonadati</taxon>
        <taxon>Pseudomonadota</taxon>
        <taxon>Gammaproteobacteria</taxon>
        <taxon>Pseudomonadales</taxon>
        <taxon>Marinobacteraceae</taxon>
        <taxon>Marinobacter</taxon>
    </lineage>
</organism>
<accession>A0A3B8WDF3</accession>
<name>A0A3B8WDF3_MARNT</name>
<feature type="non-terminal residue" evidence="1">
    <location>
        <position position="572"/>
    </location>
</feature>
<evidence type="ECO:0000313" key="2">
    <source>
        <dbReference type="Proteomes" id="UP000261325"/>
    </source>
</evidence>
<sequence>MKFIGALICALILAVAGYFWFSETPPAINKEALLFNPPVGDVRYFAVDQTTEIGVSGRGGSVNRMTSVLRSEVLGADAGLVELQSGALKVAERGRGRTLVDTESGEPQSSGEKLLADFLRSGVVEQVSVHGVIKESTYQNPDALKSISDRPEVLQTLLLRSLSIFPWYPGQFPNEDLAIGLSWQTENQEWSGATLQGMQFEVTRLDSQTVTLEFAPVGEQDLPADEDSTPNSFSAAGYLELERATGWPRQASVQISTEEEHQGVTFQITSHLKVRQSEVDPGPDTDRLMSMAKISMQARPIDTSNTVFNDYFTPPFSPEPVETSLNEIQQTLLWFGTEPVDYRYGRAVGVESKLNSSNLQTATIHPVNRVRLLDADGEPVVENTIPNPDFRVLKPSIGGNAASARMPFLRMGLTDEQLRSIDVIEFDAQVTVPDQEYSVLLDKKDKAIELENAGLKLIIEEWGAEVVRIRVSETGGTPPGARPMIMGYPVDESGEPVAQFGLRMTHSAFETVLGAMKNPPRGAKAMAAELMQGLDAMPPHERNGDFIFEFSRTSAPLPDRFRFNYMSTRTKA</sequence>
<gene>
    <name evidence="1" type="ORF">DCF82_08935</name>
</gene>
<protein>
    <submittedName>
        <fullName evidence="1">Uncharacterized protein</fullName>
    </submittedName>
</protein>
<reference evidence="1 2" key="1">
    <citation type="journal article" date="2018" name="Nat. Biotechnol.">
        <title>A standardized bacterial taxonomy based on genome phylogeny substantially revises the tree of life.</title>
        <authorList>
            <person name="Parks D.H."/>
            <person name="Chuvochina M."/>
            <person name="Waite D.W."/>
            <person name="Rinke C."/>
            <person name="Skarshewski A."/>
            <person name="Chaumeil P.A."/>
            <person name="Hugenholtz P."/>
        </authorList>
    </citation>
    <scope>NUCLEOTIDE SEQUENCE [LARGE SCALE GENOMIC DNA]</scope>
    <source>
        <strain evidence="1">UBA9049</strain>
    </source>
</reference>
<comment type="caution">
    <text evidence="1">The sequence shown here is derived from an EMBL/GenBank/DDBJ whole genome shotgun (WGS) entry which is preliminary data.</text>
</comment>
<evidence type="ECO:0000313" key="1">
    <source>
        <dbReference type="EMBL" id="HAC27924.1"/>
    </source>
</evidence>
<dbReference type="EMBL" id="DLYI01000112">
    <property type="protein sequence ID" value="HAC27924.1"/>
    <property type="molecule type" value="Genomic_DNA"/>
</dbReference>
<proteinExistence type="predicted"/>